<evidence type="ECO:0000313" key="1">
    <source>
        <dbReference type="EMBL" id="HJC22755.1"/>
    </source>
</evidence>
<dbReference type="InterPro" id="IPR027417">
    <property type="entry name" value="P-loop_NTPase"/>
</dbReference>
<dbReference type="Proteomes" id="UP000823891">
    <property type="component" value="Unassembled WGS sequence"/>
</dbReference>
<dbReference type="PANTHER" id="PTHR43394">
    <property type="entry name" value="ATP-DEPENDENT PERMEASE MDL1, MITOCHONDRIAL"/>
    <property type="match status" value="1"/>
</dbReference>
<accession>A0A9D2SPM8</accession>
<dbReference type="SUPFAM" id="SSF52540">
    <property type="entry name" value="P-loop containing nucleoside triphosphate hydrolases"/>
    <property type="match status" value="1"/>
</dbReference>
<evidence type="ECO:0000313" key="2">
    <source>
        <dbReference type="Proteomes" id="UP000823891"/>
    </source>
</evidence>
<dbReference type="InterPro" id="IPR039421">
    <property type="entry name" value="Type_1_exporter"/>
</dbReference>
<comment type="caution">
    <text evidence="1">The sequence shown here is derived from an EMBL/GenBank/DDBJ whole genome shotgun (WGS) entry which is preliminary data.</text>
</comment>
<dbReference type="GO" id="GO:0015421">
    <property type="term" value="F:ABC-type oligopeptide transporter activity"/>
    <property type="evidence" value="ECO:0007669"/>
    <property type="project" value="TreeGrafter"/>
</dbReference>
<sequence>MARAFLKDAPIIVMDEVTAALDGKAESHINRTLGSLGRDKTVLLVTHRLSSAVLAERIVVMERGRIVETGSHEELLKKKGYYSRL</sequence>
<gene>
    <name evidence="1" type="ORF">H9761_03520</name>
</gene>
<dbReference type="AlphaFoldDB" id="A0A9D2SPM8"/>
<reference evidence="1" key="2">
    <citation type="submission" date="2021-04" db="EMBL/GenBank/DDBJ databases">
        <authorList>
            <person name="Gilroy R."/>
        </authorList>
    </citation>
    <scope>NUCLEOTIDE SEQUENCE</scope>
    <source>
        <strain evidence="1">USAMLcec2-132</strain>
    </source>
</reference>
<proteinExistence type="predicted"/>
<dbReference type="PANTHER" id="PTHR43394:SF1">
    <property type="entry name" value="ATP-BINDING CASSETTE SUB-FAMILY B MEMBER 10, MITOCHONDRIAL"/>
    <property type="match status" value="1"/>
</dbReference>
<reference evidence="1" key="1">
    <citation type="journal article" date="2021" name="PeerJ">
        <title>Extensive microbial diversity within the chicken gut microbiome revealed by metagenomics and culture.</title>
        <authorList>
            <person name="Gilroy R."/>
            <person name="Ravi A."/>
            <person name="Getino M."/>
            <person name="Pursley I."/>
            <person name="Horton D.L."/>
            <person name="Alikhan N.F."/>
            <person name="Baker D."/>
            <person name="Gharbi K."/>
            <person name="Hall N."/>
            <person name="Watson M."/>
            <person name="Adriaenssens E.M."/>
            <person name="Foster-Nyarko E."/>
            <person name="Jarju S."/>
            <person name="Secka A."/>
            <person name="Antonio M."/>
            <person name="Oren A."/>
            <person name="Chaudhuri R.R."/>
            <person name="La Ragione R."/>
            <person name="Hildebrand F."/>
            <person name="Pallen M.J."/>
        </authorList>
    </citation>
    <scope>NUCLEOTIDE SEQUENCE</scope>
    <source>
        <strain evidence="1">USAMLcec2-132</strain>
    </source>
</reference>
<name>A0A9D2SPM8_9FIRM</name>
<dbReference type="EMBL" id="DWWS01000016">
    <property type="protein sequence ID" value="HJC22755.1"/>
    <property type="molecule type" value="Genomic_DNA"/>
</dbReference>
<dbReference type="GO" id="GO:0090374">
    <property type="term" value="P:oligopeptide export from mitochondrion"/>
    <property type="evidence" value="ECO:0007669"/>
    <property type="project" value="TreeGrafter"/>
</dbReference>
<protein>
    <submittedName>
        <fullName evidence="1">Uncharacterized protein</fullName>
    </submittedName>
</protein>
<dbReference type="Gene3D" id="3.40.50.300">
    <property type="entry name" value="P-loop containing nucleotide triphosphate hydrolases"/>
    <property type="match status" value="1"/>
</dbReference>
<organism evidence="1 2">
    <name type="scientific">Candidatus Eisenbergiella merdavium</name>
    <dbReference type="NCBI Taxonomy" id="2838551"/>
    <lineage>
        <taxon>Bacteria</taxon>
        <taxon>Bacillati</taxon>
        <taxon>Bacillota</taxon>
        <taxon>Clostridia</taxon>
        <taxon>Lachnospirales</taxon>
        <taxon>Lachnospiraceae</taxon>
        <taxon>Eisenbergiella</taxon>
    </lineage>
</organism>